<feature type="transmembrane region" description="Helical" evidence="1">
    <location>
        <begin position="42"/>
        <end position="60"/>
    </location>
</feature>
<reference evidence="3" key="1">
    <citation type="journal article" date="2019" name="Int. J. Syst. Evol. Microbiol.">
        <title>The Global Catalogue of Microorganisms (GCM) 10K type strain sequencing project: providing services to taxonomists for standard genome sequencing and annotation.</title>
        <authorList>
            <consortium name="The Broad Institute Genomics Platform"/>
            <consortium name="The Broad Institute Genome Sequencing Center for Infectious Disease"/>
            <person name="Wu L."/>
            <person name="Ma J."/>
        </authorList>
    </citation>
    <scope>NUCLEOTIDE SEQUENCE [LARGE SCALE GENOMIC DNA]</scope>
    <source>
        <strain evidence="3">CCUG 56607</strain>
    </source>
</reference>
<dbReference type="Proteomes" id="UP001596990">
    <property type="component" value="Unassembled WGS sequence"/>
</dbReference>
<dbReference type="EMBL" id="JBHTKL010000006">
    <property type="protein sequence ID" value="MFD1020833.1"/>
    <property type="molecule type" value="Genomic_DNA"/>
</dbReference>
<keyword evidence="1" id="KW-1133">Transmembrane helix</keyword>
<feature type="transmembrane region" description="Helical" evidence="1">
    <location>
        <begin position="15"/>
        <end position="36"/>
    </location>
</feature>
<dbReference type="NCBIfam" id="NF041635">
    <property type="entry name" value="STM3941_fam"/>
    <property type="match status" value="1"/>
</dbReference>
<organism evidence="2 3">
    <name type="scientific">Thalassobacillus hwangdonensis</name>
    <dbReference type="NCBI Taxonomy" id="546108"/>
    <lineage>
        <taxon>Bacteria</taxon>
        <taxon>Bacillati</taxon>
        <taxon>Bacillota</taxon>
        <taxon>Bacilli</taxon>
        <taxon>Bacillales</taxon>
        <taxon>Bacillaceae</taxon>
        <taxon>Thalassobacillus</taxon>
    </lineage>
</organism>
<dbReference type="RefSeq" id="WP_386063212.1">
    <property type="nucleotide sequence ID" value="NZ_JBHTKL010000006.1"/>
</dbReference>
<dbReference type="InterPro" id="IPR048136">
    <property type="entry name" value="STM3941-like"/>
</dbReference>
<gene>
    <name evidence="2" type="ORF">ACFQ2J_16720</name>
</gene>
<comment type="caution">
    <text evidence="2">The sequence shown here is derived from an EMBL/GenBank/DDBJ whole genome shotgun (WGS) entry which is preliminary data.</text>
</comment>
<sequence>MENTTINFYESKKKLVFLAIMSFAFGLICFFMTYVFFDESDYLVGVLMLAAGLLCFFAAYRTGKKVSGKNPHVRMTEEHLIIYVLTDHPVEFRWEDIRGYILYSIYGNAFIGLKLDREDYYDQQMPQSAKKLSKANVKMGYPQYNIVVAHLKEKERLLEELEKRTPQADIYQGEDKTYSGA</sequence>
<name>A0ABW3L702_9BACI</name>
<keyword evidence="1" id="KW-0812">Transmembrane</keyword>
<evidence type="ECO:0000256" key="1">
    <source>
        <dbReference type="SAM" id="Phobius"/>
    </source>
</evidence>
<keyword evidence="3" id="KW-1185">Reference proteome</keyword>
<protein>
    <submittedName>
        <fullName evidence="2">STM3941 family protein</fullName>
    </submittedName>
</protein>
<evidence type="ECO:0000313" key="2">
    <source>
        <dbReference type="EMBL" id="MFD1020833.1"/>
    </source>
</evidence>
<evidence type="ECO:0000313" key="3">
    <source>
        <dbReference type="Proteomes" id="UP001596990"/>
    </source>
</evidence>
<accession>A0ABW3L702</accession>
<keyword evidence="1" id="KW-0472">Membrane</keyword>
<proteinExistence type="predicted"/>